<evidence type="ECO:0000313" key="3">
    <source>
        <dbReference type="Proteomes" id="UP000467105"/>
    </source>
</evidence>
<accession>A0A7I7YNU1</accession>
<dbReference type="EMBL" id="AP022614">
    <property type="protein sequence ID" value="BBZ43359.1"/>
    <property type="molecule type" value="Genomic_DNA"/>
</dbReference>
<dbReference type="Pfam" id="PF20247">
    <property type="entry name" value="DUF6602"/>
    <property type="match status" value="1"/>
</dbReference>
<organism evidence="2 3">
    <name type="scientific">Mycobacterium parmense</name>
    <dbReference type="NCBI Taxonomy" id="185642"/>
    <lineage>
        <taxon>Bacteria</taxon>
        <taxon>Bacillati</taxon>
        <taxon>Actinomycetota</taxon>
        <taxon>Actinomycetes</taxon>
        <taxon>Mycobacteriales</taxon>
        <taxon>Mycobacteriaceae</taxon>
        <taxon>Mycobacterium</taxon>
        <taxon>Mycobacterium simiae complex</taxon>
    </lineage>
</organism>
<sequence>MTQAHVRWLGAVADAVAAEYELTRRNLVGRARAQQRGHHYEALFRRLLQGWLPPQYEVGTRKYLLLERAVNRKSYSCETDLVIFHPSYPRELRERSEVLLSGVVAAFSVKSELSRGKLRDAITEARVVREGFERKVGTEIGELISPLIYGVLAHTHKLPGDEPRAAVTDALLAETQKDEPPRGQLDLVCVADLDCWYRTVNIAQNPIRPGPSAPSEGDSYYDFWHSAHQTPDTTGAAPLQNPHPIATLVIQLWAKLAVRDPQLKQIADGLSAMRTGAHLGSGHLPRRLDGVISSYLHERIFPTGSSRWFM</sequence>
<dbReference type="Proteomes" id="UP000467105">
    <property type="component" value="Chromosome"/>
</dbReference>
<evidence type="ECO:0000313" key="2">
    <source>
        <dbReference type="EMBL" id="BBZ43359.1"/>
    </source>
</evidence>
<reference evidence="2 3" key="1">
    <citation type="journal article" date="2019" name="Emerg. Microbes Infect.">
        <title>Comprehensive subspecies identification of 175 nontuberculous mycobacteria species based on 7547 genomic profiles.</title>
        <authorList>
            <person name="Matsumoto Y."/>
            <person name="Kinjo T."/>
            <person name="Motooka D."/>
            <person name="Nabeya D."/>
            <person name="Jung N."/>
            <person name="Uechi K."/>
            <person name="Horii T."/>
            <person name="Iida T."/>
            <person name="Fujita J."/>
            <person name="Nakamura S."/>
        </authorList>
    </citation>
    <scope>NUCLEOTIDE SEQUENCE [LARGE SCALE GENOMIC DNA]</scope>
    <source>
        <strain evidence="2 3">JCM 14742</strain>
    </source>
</reference>
<dbReference type="InterPro" id="IPR046537">
    <property type="entry name" value="DUF6602"/>
</dbReference>
<gene>
    <name evidence="2" type="ORF">MPRM_06400</name>
</gene>
<evidence type="ECO:0000259" key="1">
    <source>
        <dbReference type="Pfam" id="PF20247"/>
    </source>
</evidence>
<name>A0A7I7YNU1_9MYCO</name>
<dbReference type="AlphaFoldDB" id="A0A7I7YNU1"/>
<protein>
    <recommendedName>
        <fullName evidence="1">DUF6602 domain-containing protein</fullName>
    </recommendedName>
</protein>
<proteinExistence type="predicted"/>
<feature type="domain" description="DUF6602" evidence="1">
    <location>
        <begin position="32"/>
        <end position="130"/>
    </location>
</feature>
<keyword evidence="3" id="KW-1185">Reference proteome</keyword>